<accession>Q94X56</accession>
<dbReference type="GO" id="GO:0003954">
    <property type="term" value="F:NADH dehydrogenase activity"/>
    <property type="evidence" value="ECO:0007669"/>
    <property type="project" value="TreeGrafter"/>
</dbReference>
<dbReference type="GO" id="GO:0005743">
    <property type="term" value="C:mitochondrial inner membrane"/>
    <property type="evidence" value="ECO:0007669"/>
    <property type="project" value="UniProtKB-SubCell"/>
</dbReference>
<dbReference type="InterPro" id="IPR018086">
    <property type="entry name" value="NADH_UbQ_OxRdtase_su1_CS"/>
</dbReference>
<feature type="transmembrane region" description="Helical" evidence="9">
    <location>
        <begin position="66"/>
        <end position="90"/>
    </location>
</feature>
<dbReference type="Pfam" id="PF00146">
    <property type="entry name" value="NADHdh"/>
    <property type="match status" value="1"/>
</dbReference>
<dbReference type="EMBL" id="AF338145">
    <property type="protein sequence ID" value="AAL04457.1"/>
    <property type="molecule type" value="Genomic_DNA"/>
</dbReference>
<sequence>MIGISSCTFIYICILLSVAFFTLLERKGLSYMQLRKGPNKVGLAGIPQPLADAAKLLSKENIYPTAANFIVFMLAPVLSLFLAFMLWQLYPSVWCVGYFKWGFLYFMCVSSLNVYGTLLAGWASNSKYALLGGLRAVAQTISYEVSMALIFLIPLFIVVSFSFIEVKEGQRLLPFVLLMAPSAMMWFVTCVAETNRAPFDFAEGESELVSGFNVEYGATGFAMIFLAEYANILFMSMLTALLFFGGGYIFGWCTDLGLMLLTVIFAFVFIWVRCSYPRYRYDLLMSLTWKVYLPVSLCLLLFVFCLLFNLFNMSSTGASPVLLAPGI</sequence>
<evidence type="ECO:0000256" key="2">
    <source>
        <dbReference type="ARBA" id="ARBA00010535"/>
    </source>
</evidence>
<feature type="transmembrane region" description="Helical" evidence="9">
    <location>
        <begin position="232"/>
        <end position="250"/>
    </location>
</feature>
<comment type="subcellular location">
    <subcellularLocation>
        <location evidence="1">Membrane</location>
        <topology evidence="1">Multi-pass membrane protein</topology>
    </subcellularLocation>
    <subcellularLocation>
        <location evidence="7">Mitochondrion inner membrane</location>
        <topology evidence="7">Multi-pass membrane protein</topology>
    </subcellularLocation>
</comment>
<dbReference type="AlphaFoldDB" id="Q94X56"/>
<keyword evidence="6 9" id="KW-0472">Membrane</keyword>
<feature type="transmembrane region" description="Helical" evidence="9">
    <location>
        <begin position="7"/>
        <end position="24"/>
    </location>
</feature>
<dbReference type="PROSITE" id="PS00667">
    <property type="entry name" value="COMPLEX1_ND1_1"/>
    <property type="match status" value="1"/>
</dbReference>
<evidence type="ECO:0000256" key="8">
    <source>
        <dbReference type="RuleBase" id="RU000473"/>
    </source>
</evidence>
<gene>
    <name evidence="10" type="primary">nad1</name>
</gene>
<evidence type="ECO:0000256" key="7">
    <source>
        <dbReference type="RuleBase" id="RU000471"/>
    </source>
</evidence>
<keyword evidence="4 7" id="KW-0812">Transmembrane</keyword>
<dbReference type="PANTHER" id="PTHR11432">
    <property type="entry name" value="NADH DEHYDROGENASE SUBUNIT 1"/>
    <property type="match status" value="1"/>
</dbReference>
<proteinExistence type="inferred from homology"/>
<reference evidence="10" key="1">
    <citation type="journal article" date="2001" name="Mol. Biol. Evol.">
        <title>A major mitochondrial gene rearrangement among closely related species.</title>
        <authorList>
            <person name="Rawlings T.A."/>
            <person name="Collins T.M."/>
            <person name="Bieler R."/>
        </authorList>
    </citation>
    <scope>NUCLEOTIDE SEQUENCE</scope>
</reference>
<keyword evidence="8 10" id="KW-0496">Mitochondrion</keyword>
<geneLocation type="mitochondrion" evidence="10"/>
<dbReference type="HAMAP" id="MF_01350">
    <property type="entry name" value="NDH1_NuoH"/>
    <property type="match status" value="1"/>
</dbReference>
<dbReference type="GO" id="GO:0009060">
    <property type="term" value="P:aerobic respiration"/>
    <property type="evidence" value="ECO:0007669"/>
    <property type="project" value="TreeGrafter"/>
</dbReference>
<keyword evidence="5 9" id="KW-1133">Transmembrane helix</keyword>
<dbReference type="PANTHER" id="PTHR11432:SF3">
    <property type="entry name" value="NADH-UBIQUINONE OXIDOREDUCTASE CHAIN 1"/>
    <property type="match status" value="1"/>
</dbReference>
<dbReference type="PROSITE" id="PS00668">
    <property type="entry name" value="COMPLEX1_ND1_2"/>
    <property type="match status" value="1"/>
</dbReference>
<dbReference type="EC" id="7.1.1.2" evidence="8"/>
<name>Q94X56_9CAEN</name>
<evidence type="ECO:0000256" key="3">
    <source>
        <dbReference type="ARBA" id="ARBA00021009"/>
    </source>
</evidence>
<dbReference type="InterPro" id="IPR001694">
    <property type="entry name" value="NADH_UbQ_OxRdtase_su1/FPO"/>
</dbReference>
<evidence type="ECO:0000256" key="1">
    <source>
        <dbReference type="ARBA" id="ARBA00004141"/>
    </source>
</evidence>
<comment type="similarity">
    <text evidence="2 7">Belongs to the complex I subunit 1 family.</text>
</comment>
<keyword evidence="7" id="KW-0520">NAD</keyword>
<evidence type="ECO:0000256" key="9">
    <source>
        <dbReference type="SAM" id="Phobius"/>
    </source>
</evidence>
<feature type="transmembrane region" description="Helical" evidence="9">
    <location>
        <begin position="171"/>
        <end position="188"/>
    </location>
</feature>
<protein>
    <recommendedName>
        <fullName evidence="3 8">NADH-ubiquinone oxidoreductase chain 1</fullName>
        <ecNumber evidence="8">7.1.1.2</ecNumber>
    </recommendedName>
</protein>
<evidence type="ECO:0000256" key="6">
    <source>
        <dbReference type="ARBA" id="ARBA00023136"/>
    </source>
</evidence>
<feature type="transmembrane region" description="Helical" evidence="9">
    <location>
        <begin position="292"/>
        <end position="311"/>
    </location>
</feature>
<feature type="transmembrane region" description="Helical" evidence="9">
    <location>
        <begin position="143"/>
        <end position="164"/>
    </location>
</feature>
<keyword evidence="8" id="KW-0830">Ubiquinone</keyword>
<dbReference type="GO" id="GO:0008137">
    <property type="term" value="F:NADH dehydrogenase (ubiquinone) activity"/>
    <property type="evidence" value="ECO:0007669"/>
    <property type="project" value="UniProtKB-EC"/>
</dbReference>
<feature type="transmembrane region" description="Helical" evidence="9">
    <location>
        <begin position="102"/>
        <end position="123"/>
    </location>
</feature>
<evidence type="ECO:0000256" key="4">
    <source>
        <dbReference type="ARBA" id="ARBA00022692"/>
    </source>
</evidence>
<organism evidence="10">
    <name type="scientific">Dendropoma gregarium</name>
    <dbReference type="NCBI Taxonomy" id="169306"/>
    <lineage>
        <taxon>Eukaryota</taxon>
        <taxon>Metazoa</taxon>
        <taxon>Spiralia</taxon>
        <taxon>Lophotrochozoa</taxon>
        <taxon>Mollusca</taxon>
        <taxon>Gastropoda</taxon>
        <taxon>Caenogastropoda</taxon>
        <taxon>Littorinimorpha</taxon>
        <taxon>Vermetoidea</taxon>
        <taxon>Vermetidae</taxon>
        <taxon>Dendropoma</taxon>
    </lineage>
</organism>
<evidence type="ECO:0000313" key="10">
    <source>
        <dbReference type="EMBL" id="AAL04457.1"/>
    </source>
</evidence>
<evidence type="ECO:0000256" key="5">
    <source>
        <dbReference type="ARBA" id="ARBA00022989"/>
    </source>
</evidence>
<comment type="catalytic activity">
    <reaction evidence="8">
        <text>a ubiquinone + NADH + 5 H(+)(in) = a ubiquinol + NAD(+) + 4 H(+)(out)</text>
        <dbReference type="Rhea" id="RHEA:29091"/>
        <dbReference type="Rhea" id="RHEA-COMP:9565"/>
        <dbReference type="Rhea" id="RHEA-COMP:9566"/>
        <dbReference type="ChEBI" id="CHEBI:15378"/>
        <dbReference type="ChEBI" id="CHEBI:16389"/>
        <dbReference type="ChEBI" id="CHEBI:17976"/>
        <dbReference type="ChEBI" id="CHEBI:57540"/>
        <dbReference type="ChEBI" id="CHEBI:57945"/>
        <dbReference type="EC" id="7.1.1.2"/>
    </reaction>
</comment>
<feature type="transmembrane region" description="Helical" evidence="9">
    <location>
        <begin position="256"/>
        <end position="272"/>
    </location>
</feature>